<protein>
    <recommendedName>
        <fullName evidence="3">2'-5' RNA ligase</fullName>
    </recommendedName>
</protein>
<evidence type="ECO:0000313" key="2">
    <source>
        <dbReference type="Proteomes" id="UP000177001"/>
    </source>
</evidence>
<proteinExistence type="predicted"/>
<name>A0A1F6WYT4_9BACT</name>
<evidence type="ECO:0000313" key="1">
    <source>
        <dbReference type="EMBL" id="OGI86885.1"/>
    </source>
</evidence>
<dbReference type="EMBL" id="MFUR01000008">
    <property type="protein sequence ID" value="OGI86885.1"/>
    <property type="molecule type" value="Genomic_DNA"/>
</dbReference>
<sequence length="173" mass="20103">MERTFICRNSKYELMAVDNEVIYLLVSFNNLPEEITVQGITLYLPSPFHVSLVYIGKIIEKYNISIPDFLNKIVEDFCDFTKTNDIKVIHYKNEYRFATRDDIKKTVVVMCEVSNLNKFFDLINTKYGLNIKYPSTHVTLYNTLKAQPGIFLMDSDDIKNFTVAIENPIGHLL</sequence>
<comment type="caution">
    <text evidence="1">The sequence shown here is derived from an EMBL/GenBank/DDBJ whole genome shotgun (WGS) entry which is preliminary data.</text>
</comment>
<organism evidence="1 2">
    <name type="scientific">Candidatus Nomurabacteria bacterium RIFCSPLOWO2_01_FULL_36_16</name>
    <dbReference type="NCBI Taxonomy" id="1801767"/>
    <lineage>
        <taxon>Bacteria</taxon>
        <taxon>Candidatus Nomuraibacteriota</taxon>
    </lineage>
</organism>
<dbReference type="AlphaFoldDB" id="A0A1F6WYT4"/>
<dbReference type="Proteomes" id="UP000177001">
    <property type="component" value="Unassembled WGS sequence"/>
</dbReference>
<reference evidence="1 2" key="1">
    <citation type="journal article" date="2016" name="Nat. Commun.">
        <title>Thousands of microbial genomes shed light on interconnected biogeochemical processes in an aquifer system.</title>
        <authorList>
            <person name="Anantharaman K."/>
            <person name="Brown C.T."/>
            <person name="Hug L.A."/>
            <person name="Sharon I."/>
            <person name="Castelle C.J."/>
            <person name="Probst A.J."/>
            <person name="Thomas B.C."/>
            <person name="Singh A."/>
            <person name="Wilkins M.J."/>
            <person name="Karaoz U."/>
            <person name="Brodie E.L."/>
            <person name="Williams K.H."/>
            <person name="Hubbard S.S."/>
            <person name="Banfield J.F."/>
        </authorList>
    </citation>
    <scope>NUCLEOTIDE SEQUENCE [LARGE SCALE GENOMIC DNA]</scope>
</reference>
<evidence type="ECO:0008006" key="3">
    <source>
        <dbReference type="Google" id="ProtNLM"/>
    </source>
</evidence>
<gene>
    <name evidence="1" type="ORF">A3A91_03390</name>
</gene>
<accession>A0A1F6WYT4</accession>